<sequence>MKLKTTSLLIAGTLFGAAMLPAQANNEAMADLLKVLRDKGTISAEDYNMLKNAAAADKEKTDAAQAEVKKQVAEATADMPKITTDGKIKIESRDGAWSFQPIGRVMWDAMSTDGDGGDEYHGSELRRARLGFEGSIYDWDYKFEGDFAEGDTSIKDAFVAYNTKLGGNKANLKMGQSQIAFGFNTAASSKYMTFIDRPFYADKITSPARQSGLVGKIDGGMWSLATSVTQGSIGGGEAEESANGTTVAVRGTVLPYMADSAHLVQLGAGYMTTSSNADKFDFNNHLTAHTDPQKIQARTLNASQFDGSDAYGVDAVGIFGSFHVLAEYNGFTADSNDALGDIDIDSYSVEAGYYLTGESMKMKHGLWDGVSPKNSYGAWQIATRFETTEIDDNADNQQADMWTVGLNYIPVKNIRLMLDYSTVTNFESDNAARDGVEPSAIKFRAQAKW</sequence>
<dbReference type="Pfam" id="PF07396">
    <property type="entry name" value="Porin_O_P"/>
    <property type="match status" value="1"/>
</dbReference>
<evidence type="ECO:0000256" key="1">
    <source>
        <dbReference type="SAM" id="SignalP"/>
    </source>
</evidence>
<reference evidence="3" key="1">
    <citation type="submission" date="2016-10" db="EMBL/GenBank/DDBJ databases">
        <authorList>
            <person name="Varghese N."/>
            <person name="Submissions S."/>
        </authorList>
    </citation>
    <scope>NUCLEOTIDE SEQUENCE [LARGE SCALE GENOMIC DNA]</scope>
    <source>
        <strain evidence="3">DSM 11578</strain>
    </source>
</reference>
<dbReference type="STRING" id="45496.SAMN04488079_107154"/>
<evidence type="ECO:0000313" key="3">
    <source>
        <dbReference type="Proteomes" id="UP000198924"/>
    </source>
</evidence>
<dbReference type="Gene3D" id="2.40.160.10">
    <property type="entry name" value="Porin"/>
    <property type="match status" value="1"/>
</dbReference>
<protein>
    <submittedName>
        <fullName evidence="2">Phosphate-selective porin O and P</fullName>
    </submittedName>
</protein>
<dbReference type="InterPro" id="IPR023614">
    <property type="entry name" value="Porin_dom_sf"/>
</dbReference>
<gene>
    <name evidence="2" type="ORF">SAMN04488079_107154</name>
</gene>
<keyword evidence="1" id="KW-0732">Signal</keyword>
<proteinExistence type="predicted"/>
<organism evidence="2 3">
    <name type="scientific">Methylophaga sulfidovorans</name>
    <dbReference type="NCBI Taxonomy" id="45496"/>
    <lineage>
        <taxon>Bacteria</taxon>
        <taxon>Pseudomonadati</taxon>
        <taxon>Pseudomonadota</taxon>
        <taxon>Gammaproteobacteria</taxon>
        <taxon>Thiotrichales</taxon>
        <taxon>Piscirickettsiaceae</taxon>
        <taxon>Methylophaga</taxon>
    </lineage>
</organism>
<dbReference type="SUPFAM" id="SSF56935">
    <property type="entry name" value="Porins"/>
    <property type="match status" value="1"/>
</dbReference>
<dbReference type="InterPro" id="IPR010870">
    <property type="entry name" value="Porin_O/P"/>
</dbReference>
<dbReference type="AlphaFoldDB" id="A0A1I3Y5S5"/>
<accession>A0A1I3Y5S5</accession>
<dbReference type="RefSeq" id="WP_091713172.1">
    <property type="nucleotide sequence ID" value="NZ_FOSH01000007.1"/>
</dbReference>
<feature type="signal peptide" evidence="1">
    <location>
        <begin position="1"/>
        <end position="24"/>
    </location>
</feature>
<evidence type="ECO:0000313" key="2">
    <source>
        <dbReference type="EMBL" id="SFK27165.1"/>
    </source>
</evidence>
<dbReference type="OrthoDB" id="9807854at2"/>
<name>A0A1I3Y5S5_9GAMM</name>
<dbReference type="EMBL" id="FOSH01000007">
    <property type="protein sequence ID" value="SFK27165.1"/>
    <property type="molecule type" value="Genomic_DNA"/>
</dbReference>
<feature type="chain" id="PRO_5011653047" evidence="1">
    <location>
        <begin position="25"/>
        <end position="449"/>
    </location>
</feature>
<keyword evidence="3" id="KW-1185">Reference proteome</keyword>
<dbReference type="Proteomes" id="UP000198924">
    <property type="component" value="Unassembled WGS sequence"/>
</dbReference>